<comment type="caution">
    <text evidence="2">The sequence shown here is derived from an EMBL/GenBank/DDBJ whole genome shotgun (WGS) entry which is preliminary data.</text>
</comment>
<sequence>LCTQREHKISQAVEMLWCDQNPKAQKHSMPSDSGHTKAVGLKLQGAVSMQLCKASCPGFIVTLGRHADMGSNGIEDIASTPTGYQGPRMAEAMVKGLKRVESRPRPLFAPGWYFLHKGKKTGFDEDYAQELQSLLPEHSSGLMSEAAAEDGCSTGAIVGMVCIGKQLRYSDLPNHQWVQESRPVVYEITQCMQFTAGVSLPGQQGVWHVRAPEVQDSLRKAIGKGTLHTWSDQFPALSDTRKRSPTQKAKTRASRPWPKPLPRKRRSDAGTHQCAPDLVSSSKRQRLHLGDPAVGAKRPANLPVDASSSSSAPTRHEEQSLVQRISAGRMLPRLLELMDMTFFNIKCPQKVGPLEPRSGLFAQVAGDSVFILNVFRRRDLDLADVIPLCASEHKGKAVHKARLAECRTVAKSALSSISLSFRALQGTQRRGASLLFEKRDNSPDEEVLQESSALACDLAERWREPPEGSVVYADLTVRKVMPAALEKHLSEQPCHFPSQMSDERRSIWVWDLPFPIQIDGRRYRCRTCAANGASMRYYVITVSDLQAAFPDLLTWRDRRHGTVFFTKKFLLYLVQVFYRRLNVRATKRAIVEQIGASALALGCMTRLRTLCTAIPSNVSLRKILLNALEGYTSSAVKRLRQHINLYAGTLLRHDGNYDIPERVVEFSGGVRRRPHGCLVAFLGVDGSLLAPPELLRSEALPDLLPALEDVVDSLKADRLQAGMALQQSCPIAHATDSYQKQRLALQAFYRQKFPELHTEVLATSPKADAAGAARGAGDCCVRIVGACLFKLSLPAVPPSHKKSDKPIAAQPLPEDFQNLLLQLVQGNKTENQRLTSQNADGVAALRDFLVQTDVATARREISVLVKWYSVGRKGSRRKRGVRKATDDPGQVHGTRSAMTQSVSDYFDRLQKPLKVEGLWAWRDIAVAIHHAQIKLQSGTVCVERAWQSVKDMLPPSGRHMSRPWLEMLLRIAFLRHNFRLYKSGSNPAVSEGDSLITESLQFYEQCEQSIGFQGLDELFAAFEEKVDGGGATVARGDRFMWLVLLGRTINDNNSSRLFYVQFRKARDARRFAQALALVLMRHVLRPWKVAVYRVQPDCWPDDFGSPIVQWSCQCTSLRDAAEGASAADGCMPCSHPRPEPGRKRRLNSLQEVGWWGDPERGILAGSQILALGPEAFLEVQLRVRELRARRRLSKQQRREMPPVPHCVVQDGTLVHGNALPCLTKERQEGVSNKFVQMSADSEAPALIWTTLPDALDTDNMLSGCLIRMFDTCILPWKRTTGIRCWDMGTYRIKRSQGRKHFVIDVAHLYDPARDPAMAMHVGWVPGISQSLIKLSGFLNALKSIKDAVDACDCPRGILVEVRCKSGRHRSVCVGFCSYHQMLRYGHSALLIHYQSPEWARMKCGATCSACRNYDKCLQEIGSILPQGQSIAQTHGVQSIAQTPYIERSKSRRRSSSKSTRRSRSPLPRRPRNLPPPPRRRRRSSRSESFSRKRDTSSPVRTAVRNTWPPVKAPPVRPPPRAESPGTGANKSSSSKVTLLSPPLHRHQRGQPADHVELDALLRDDLAQGVPFHGTTARPDLLDKETLSAVIKLCSRDGPRARTFWITDPLLDQRDGVRMFCLLRGRANMIKTPNICKSWKRTTWMRKHPENWRLLEERASAETDPFFLVNLAFKRRKRRDGMPDADRSLLPPRLGRNMDEIRDTYAEEIQEEKRSRDAAETSQSTPQSHHQPITAEADSTPSPGPSTQGGGAVPTQSFFGITVRDLTQAFGDTTVSNDPLDEWLPDHAPEDATTLQALLHPTEMCIGMGDTDVHSTVLSWLKDIHGDTRDHLQLASDLSLASIRLFVPTPFRLAITTVAKREGWNTEALLAGIVSNCGWLEAPGTRLRIEPTETWSRAPITQVMLAGDPSMRKSSLKQFVTEDLLSSPDVPPEIRSRNCINGEATVKGLRSSMQSYSRAGLVSDEISTTYCTDKKQGTGSLHYIDVNKLCTWLNGEPDIVATGSGQLILQNYAFQHMIWGQIPLVEQVLAPNASFFAKRIYVGWQVVPVFADDEQKADTSKEFLKDFHAWMGRNASGNIQSRSLDGFARTVFREAAKAIQTFLSATHGQMHEHYEQKLRYYDTEWLRFASACQRMEDFCQWKLQRQQDAAPEQAEPISFLSFIHALHAWKSQMALWAAFYRSRCVKDKDKDMKDKPDRPGAPPEPEDEMGQIQKEILSRCPGNAVQETAKVRKTMKNYFRKKKTIDVAKKLQTAVKDLIKRRLLLEIKPRKEQQAANEEAGDKAAEDTKAAQ</sequence>
<organism evidence="2">
    <name type="scientific">Cladocopium goreaui</name>
    <dbReference type="NCBI Taxonomy" id="2562237"/>
    <lineage>
        <taxon>Eukaryota</taxon>
        <taxon>Sar</taxon>
        <taxon>Alveolata</taxon>
        <taxon>Dinophyceae</taxon>
        <taxon>Suessiales</taxon>
        <taxon>Symbiodiniaceae</taxon>
        <taxon>Cladocopium</taxon>
    </lineage>
</organism>
<feature type="compositionally biased region" description="Polar residues" evidence="1">
    <location>
        <begin position="1719"/>
        <end position="1730"/>
    </location>
</feature>
<feature type="region of interest" description="Disordered" evidence="1">
    <location>
        <begin position="233"/>
        <end position="320"/>
    </location>
</feature>
<evidence type="ECO:0000313" key="4">
    <source>
        <dbReference type="Proteomes" id="UP001152797"/>
    </source>
</evidence>
<reference evidence="3" key="2">
    <citation type="submission" date="2024-04" db="EMBL/GenBank/DDBJ databases">
        <authorList>
            <person name="Chen Y."/>
            <person name="Shah S."/>
            <person name="Dougan E. K."/>
            <person name="Thang M."/>
            <person name="Chan C."/>
        </authorList>
    </citation>
    <scope>NUCLEOTIDE SEQUENCE [LARGE SCALE GENOMIC DNA]</scope>
</reference>
<feature type="compositionally biased region" description="Basic and acidic residues" evidence="1">
    <location>
        <begin position="1695"/>
        <end position="1718"/>
    </location>
</feature>
<gene>
    <name evidence="2" type="ORF">C1SCF055_LOCUS43288</name>
</gene>
<feature type="non-terminal residue" evidence="2">
    <location>
        <position position="2291"/>
    </location>
</feature>
<evidence type="ECO:0000313" key="3">
    <source>
        <dbReference type="EMBL" id="CAL1172120.1"/>
    </source>
</evidence>
<dbReference type="EMBL" id="CAMXCT020006711">
    <property type="protein sequence ID" value="CAL1172120.1"/>
    <property type="molecule type" value="Genomic_DNA"/>
</dbReference>
<feature type="region of interest" description="Disordered" evidence="1">
    <location>
        <begin position="2268"/>
        <end position="2291"/>
    </location>
</feature>
<name>A0A9P1M4V5_9DINO</name>
<reference evidence="2" key="1">
    <citation type="submission" date="2022-10" db="EMBL/GenBank/DDBJ databases">
        <authorList>
            <person name="Chen Y."/>
            <person name="Dougan E. K."/>
            <person name="Chan C."/>
            <person name="Rhodes N."/>
            <person name="Thang M."/>
        </authorList>
    </citation>
    <scope>NUCLEOTIDE SEQUENCE</scope>
</reference>
<feature type="compositionally biased region" description="Polar residues" evidence="1">
    <location>
        <begin position="1526"/>
        <end position="1537"/>
    </location>
</feature>
<feature type="compositionally biased region" description="Basic and acidic residues" evidence="1">
    <location>
        <begin position="1484"/>
        <end position="1495"/>
    </location>
</feature>
<feature type="compositionally biased region" description="Pro residues" evidence="1">
    <location>
        <begin position="1510"/>
        <end position="1521"/>
    </location>
</feature>
<evidence type="ECO:0000313" key="2">
    <source>
        <dbReference type="EMBL" id="CAI4018745.1"/>
    </source>
</evidence>
<proteinExistence type="predicted"/>
<feature type="compositionally biased region" description="Basic and acidic residues" evidence="1">
    <location>
        <begin position="2279"/>
        <end position="2291"/>
    </location>
</feature>
<feature type="region of interest" description="Disordered" evidence="1">
    <location>
        <begin position="1434"/>
        <end position="1551"/>
    </location>
</feature>
<feature type="compositionally biased region" description="Basic residues" evidence="1">
    <location>
        <begin position="1449"/>
        <end position="1483"/>
    </location>
</feature>
<evidence type="ECO:0000256" key="1">
    <source>
        <dbReference type="SAM" id="MobiDB-lite"/>
    </source>
</evidence>
<feature type="region of interest" description="Disordered" evidence="1">
    <location>
        <begin position="1679"/>
        <end position="1754"/>
    </location>
</feature>
<feature type="region of interest" description="Disordered" evidence="1">
    <location>
        <begin position="2187"/>
        <end position="2208"/>
    </location>
</feature>
<accession>A0A9P1M4V5</accession>
<dbReference type="EMBL" id="CAMXCT030006711">
    <property type="protein sequence ID" value="CAL4806057.1"/>
    <property type="molecule type" value="Genomic_DNA"/>
</dbReference>
<dbReference type="EMBL" id="CAMXCT010006711">
    <property type="protein sequence ID" value="CAI4018745.1"/>
    <property type="molecule type" value="Genomic_DNA"/>
</dbReference>
<feature type="region of interest" description="Disordered" evidence="1">
    <location>
        <begin position="876"/>
        <end position="895"/>
    </location>
</feature>
<dbReference type="Proteomes" id="UP001152797">
    <property type="component" value="Unassembled WGS sequence"/>
</dbReference>
<protein>
    <submittedName>
        <fullName evidence="2">Uncharacterized protein</fullName>
    </submittedName>
</protein>
<feature type="compositionally biased region" description="Basic residues" evidence="1">
    <location>
        <begin position="243"/>
        <end position="253"/>
    </location>
</feature>
<feature type="compositionally biased region" description="Basic and acidic residues" evidence="1">
    <location>
        <begin position="2187"/>
        <end position="2197"/>
    </location>
</feature>
<keyword evidence="4" id="KW-1185">Reference proteome</keyword>